<evidence type="ECO:0000313" key="3">
    <source>
        <dbReference type="EMBL" id="KAK2593143.1"/>
    </source>
</evidence>
<evidence type="ECO:0000313" key="4">
    <source>
        <dbReference type="Proteomes" id="UP001251528"/>
    </source>
</evidence>
<reference evidence="3" key="1">
    <citation type="submission" date="2023-06" db="EMBL/GenBank/DDBJ databases">
        <title>Conoideocrella luteorostrata (Hypocreales: Clavicipitaceae), a potential biocontrol fungus for elongate hemlock scale in United States Christmas tree production areas.</title>
        <authorList>
            <person name="Barrett H."/>
            <person name="Lovett B."/>
            <person name="Macias A.M."/>
            <person name="Stajich J.E."/>
            <person name="Kasson M.T."/>
        </authorList>
    </citation>
    <scope>NUCLEOTIDE SEQUENCE</scope>
    <source>
        <strain evidence="3">ARSEF 14590</strain>
    </source>
</reference>
<name>A0AAJ0FVW2_9HYPO</name>
<dbReference type="Proteomes" id="UP001251528">
    <property type="component" value="Unassembled WGS sequence"/>
</dbReference>
<comment type="caution">
    <text evidence="3">The sequence shown here is derived from an EMBL/GenBank/DDBJ whole genome shotgun (WGS) entry which is preliminary data.</text>
</comment>
<evidence type="ECO:0000256" key="1">
    <source>
        <dbReference type="ARBA" id="ARBA00023284"/>
    </source>
</evidence>
<dbReference type="EMBL" id="JASWJB010000226">
    <property type="protein sequence ID" value="KAK2593143.1"/>
    <property type="molecule type" value="Genomic_DNA"/>
</dbReference>
<accession>A0AAJ0FVW2</accession>
<feature type="compositionally biased region" description="Basic and acidic residues" evidence="2">
    <location>
        <begin position="117"/>
        <end position="128"/>
    </location>
</feature>
<dbReference type="PANTHER" id="PTHR36417:SF2">
    <property type="entry name" value="SELENOPROTEIN DOMAIN PROTEIN (AFU_ORTHOLOGUE AFUA_1G05220)"/>
    <property type="match status" value="1"/>
</dbReference>
<dbReference type="PANTHER" id="PTHR36417">
    <property type="entry name" value="SELENOPROTEIN DOMAIN PROTEIN (AFU_ORTHOLOGUE AFUA_1G05220)"/>
    <property type="match status" value="1"/>
</dbReference>
<protein>
    <recommendedName>
        <fullName evidence="5">Rdx family-domain-containing protein</fullName>
    </recommendedName>
</protein>
<feature type="compositionally biased region" description="Low complexity" evidence="2">
    <location>
        <begin position="168"/>
        <end position="183"/>
    </location>
</feature>
<dbReference type="InterPro" id="IPR036249">
    <property type="entry name" value="Thioredoxin-like_sf"/>
</dbReference>
<gene>
    <name evidence="3" type="ORF">QQS21_009153</name>
</gene>
<dbReference type="Gene3D" id="3.40.30.10">
    <property type="entry name" value="Glutaredoxin"/>
    <property type="match status" value="1"/>
</dbReference>
<keyword evidence="4" id="KW-1185">Reference proteome</keyword>
<organism evidence="3 4">
    <name type="scientific">Conoideocrella luteorostrata</name>
    <dbReference type="NCBI Taxonomy" id="1105319"/>
    <lineage>
        <taxon>Eukaryota</taxon>
        <taxon>Fungi</taxon>
        <taxon>Dikarya</taxon>
        <taxon>Ascomycota</taxon>
        <taxon>Pezizomycotina</taxon>
        <taxon>Sordariomycetes</taxon>
        <taxon>Hypocreomycetidae</taxon>
        <taxon>Hypocreales</taxon>
        <taxon>Clavicipitaceae</taxon>
        <taxon>Conoideocrella</taxon>
    </lineage>
</organism>
<feature type="region of interest" description="Disordered" evidence="2">
    <location>
        <begin position="117"/>
        <end position="197"/>
    </location>
</feature>
<proteinExistence type="predicted"/>
<keyword evidence="1" id="KW-0676">Redox-active center</keyword>
<evidence type="ECO:0008006" key="5">
    <source>
        <dbReference type="Google" id="ProtNLM"/>
    </source>
</evidence>
<dbReference type="InterPro" id="IPR011893">
    <property type="entry name" value="Selenoprotein_Rdx-typ"/>
</dbReference>
<evidence type="ECO:0000256" key="2">
    <source>
        <dbReference type="SAM" id="MobiDB-lite"/>
    </source>
</evidence>
<dbReference type="SUPFAM" id="SSF52833">
    <property type="entry name" value="Thioredoxin-like"/>
    <property type="match status" value="1"/>
</dbReference>
<dbReference type="Pfam" id="PF10262">
    <property type="entry name" value="Rdx"/>
    <property type="match status" value="1"/>
</dbReference>
<dbReference type="AlphaFoldDB" id="A0AAJ0FVW2"/>
<sequence>MATTPAETLHGNIFPRITIQFCTQCKWMLRAAYFAQELLSTFSTSLGEVALQPSTGGTFIVTIHHYNHYFQEGQEAQDAQDPRAHITSEVLWDRKLDGGFPETKELKRRVRDVVDPKRDLGHVDRDHPSGVTTSDKHKPSKLADSTTPSADIPADAGPESTKRTEGNAVAAAVPADMAPMEPAGAADAGTSRCEDCS</sequence>